<evidence type="ECO:0000256" key="2">
    <source>
        <dbReference type="ARBA" id="ARBA00004651"/>
    </source>
</evidence>
<dbReference type="PROSITE" id="PS00408">
    <property type="entry name" value="CONNEXINS_2"/>
    <property type="match status" value="1"/>
</dbReference>
<feature type="domain" description="Connexin N-terminal" evidence="14">
    <location>
        <begin position="43"/>
        <end position="76"/>
    </location>
</feature>
<dbReference type="STRING" id="7897.ENSLACP00000008323"/>
<dbReference type="GO" id="GO:0007267">
    <property type="term" value="P:cell-cell signaling"/>
    <property type="evidence" value="ECO:0007669"/>
    <property type="project" value="TreeGrafter"/>
</dbReference>
<protein>
    <recommendedName>
        <fullName evidence="11">Gap junction protein</fullName>
    </recommendedName>
</protein>
<evidence type="ECO:0000259" key="14">
    <source>
        <dbReference type="SMART" id="SM00037"/>
    </source>
</evidence>
<dbReference type="PRINTS" id="PR00206">
    <property type="entry name" value="CONNEXIN"/>
</dbReference>
<comment type="function">
    <text evidence="10">Structural component of lens fiber gap junctions. Gap junctions are dodecameric channels that connect the cytoplasm of adjoining cells. They are formed by the docking of two hexameric hemichannels, one from each cell membrane. Small molecules and ions diffuse from one cell to a neighboring cell via the central pore.</text>
</comment>
<sequence length="371" mass="42327">MGDWSFLSRILEQVHEHSTLVGKVWLTVLFIFRMLVLGTAVESVWGDEQSGFTCNTQQPGCESMCYDQTFPISHIRFWVLQIIFVSTPSLVYMGHAVYIMKLEEKRKLMEKELKVLTHKGVMPLLEDKESRPNSEQSSTKEEHRGQFKIKGSLLQTYVCSIIIRTLFEVGFIIGQYFIYGIFLKRMYKCERWPCPNIIDCFVSRPTEKNIFIVFMLTVASISLFLNLVEMYHLGWKKFREGLTNTFYQEGDAVLQDTPKSLTKIEYVALAGCKTPSVGYVPSPTYQPSPKIQMSDAKVFSNRLANEQNWVNMATEQGRSNKGNGQVRPLVGSLEGTKEDVLETSDSPKVGKTRPLKSSRANSKEKSIHLTV</sequence>
<dbReference type="Ensembl" id="ENSLACT00000008389.1">
    <property type="protein sequence ID" value="ENSLACP00000008323.1"/>
    <property type="gene ID" value="ENSLACG00000007366.1"/>
</dbReference>
<accession>H3AFA2</accession>
<dbReference type="Proteomes" id="UP000008672">
    <property type="component" value="Unassembled WGS sequence"/>
</dbReference>
<dbReference type="InterPro" id="IPR013092">
    <property type="entry name" value="Connexin_N"/>
</dbReference>
<dbReference type="SMART" id="SM00037">
    <property type="entry name" value="CNX"/>
    <property type="match status" value="1"/>
</dbReference>
<dbReference type="GO" id="GO:0005922">
    <property type="term" value="C:connexin complex"/>
    <property type="evidence" value="ECO:0007669"/>
    <property type="project" value="InterPro"/>
</dbReference>
<dbReference type="SMART" id="SM01089">
    <property type="entry name" value="Connexin_CCC"/>
    <property type="match status" value="1"/>
</dbReference>
<dbReference type="FunFam" id="1.20.1440.80:FF:000001">
    <property type="entry name" value="Gap junction alpha-1"/>
    <property type="match status" value="1"/>
</dbReference>
<dbReference type="InterPro" id="IPR017990">
    <property type="entry name" value="Connexin_CS"/>
</dbReference>
<dbReference type="InterPro" id="IPR019570">
    <property type="entry name" value="Connexin_CCC"/>
</dbReference>
<dbReference type="InterPro" id="IPR038359">
    <property type="entry name" value="Connexin_N_sf"/>
</dbReference>
<evidence type="ECO:0000256" key="4">
    <source>
        <dbReference type="ARBA" id="ARBA00022692"/>
    </source>
</evidence>
<dbReference type="KEGG" id="lcm:102357045"/>
<keyword evidence="4 11" id="KW-0812">Transmembrane</keyword>
<gene>
    <name evidence="16" type="primary">LOC102357045</name>
</gene>
<keyword evidence="3" id="KW-1003">Cell membrane</keyword>
<evidence type="ECO:0000256" key="10">
    <source>
        <dbReference type="ARBA" id="ARBA00045560"/>
    </source>
</evidence>
<evidence type="ECO:0000256" key="5">
    <source>
        <dbReference type="ARBA" id="ARBA00022868"/>
    </source>
</evidence>
<reference evidence="17" key="1">
    <citation type="submission" date="2011-08" db="EMBL/GenBank/DDBJ databases">
        <title>The draft genome of Latimeria chalumnae.</title>
        <authorList>
            <person name="Di Palma F."/>
            <person name="Alfoldi J."/>
            <person name="Johnson J."/>
            <person name="Berlin A."/>
            <person name="Gnerre S."/>
            <person name="Jaffe D."/>
            <person name="MacCallum I."/>
            <person name="Young S."/>
            <person name="Walker B.J."/>
            <person name="Lander E."/>
            <person name="Lindblad-Toh K."/>
        </authorList>
    </citation>
    <scope>NUCLEOTIDE SEQUENCE [LARGE SCALE GENOMIC DNA]</scope>
    <source>
        <strain evidence="17">Wild caught</strain>
    </source>
</reference>
<feature type="transmembrane region" description="Helical" evidence="13">
    <location>
        <begin position="210"/>
        <end position="228"/>
    </location>
</feature>
<evidence type="ECO:0000256" key="8">
    <source>
        <dbReference type="ARBA" id="ARBA00023136"/>
    </source>
</evidence>
<evidence type="ECO:0000313" key="17">
    <source>
        <dbReference type="Proteomes" id="UP000008672"/>
    </source>
</evidence>
<keyword evidence="6" id="KW-0965">Cell junction</keyword>
<evidence type="ECO:0000259" key="15">
    <source>
        <dbReference type="SMART" id="SM01089"/>
    </source>
</evidence>
<dbReference type="PANTHER" id="PTHR11984:SF12">
    <property type="entry name" value="GAP JUNCTION ALPHA-3 PROTEIN"/>
    <property type="match status" value="1"/>
</dbReference>
<evidence type="ECO:0000313" key="16">
    <source>
        <dbReference type="Ensembl" id="ENSLACP00000008323.1"/>
    </source>
</evidence>
<proteinExistence type="inferred from homology"/>
<dbReference type="Gene3D" id="1.20.1440.80">
    <property type="entry name" value="Gap junction channel protein cysteine-rich domain"/>
    <property type="match status" value="1"/>
</dbReference>
<dbReference type="GeneTree" id="ENSGT01150000286930"/>
<reference evidence="16" key="2">
    <citation type="submission" date="2025-08" db="UniProtKB">
        <authorList>
            <consortium name="Ensembl"/>
        </authorList>
    </citation>
    <scope>IDENTIFICATION</scope>
</reference>
<comment type="similarity">
    <text evidence="11">Belongs to the connexin family.</text>
</comment>
<dbReference type="Pfam" id="PF00029">
    <property type="entry name" value="Connexin"/>
    <property type="match status" value="1"/>
</dbReference>
<dbReference type="HOGENOM" id="CLU_037388_0_0_1"/>
<evidence type="ECO:0000256" key="13">
    <source>
        <dbReference type="SAM" id="Phobius"/>
    </source>
</evidence>
<keyword evidence="17" id="KW-1185">Reference proteome</keyword>
<dbReference type="EMBL" id="AFYH01211835">
    <property type="status" value="NOT_ANNOTATED_CDS"/>
    <property type="molecule type" value="Genomic_DNA"/>
</dbReference>
<feature type="region of interest" description="Disordered" evidence="12">
    <location>
        <begin position="314"/>
        <end position="371"/>
    </location>
</feature>
<feature type="domain" description="Connexin cysteine-rich" evidence="15">
    <location>
        <begin position="167"/>
        <end position="233"/>
    </location>
</feature>
<dbReference type="OMA" id="NMATEQG"/>
<evidence type="ECO:0000256" key="3">
    <source>
        <dbReference type="ARBA" id="ARBA00022475"/>
    </source>
</evidence>
<dbReference type="GeneID" id="102357045"/>
<dbReference type="SUPFAM" id="SSF118220">
    <property type="entry name" value="Connexin43"/>
    <property type="match status" value="1"/>
</dbReference>
<dbReference type="GO" id="GO:0005243">
    <property type="term" value="F:gap junction channel activity"/>
    <property type="evidence" value="ECO:0007669"/>
    <property type="project" value="TreeGrafter"/>
</dbReference>
<keyword evidence="9" id="KW-1015">Disulfide bond</keyword>
<feature type="transmembrane region" description="Helical" evidence="13">
    <location>
        <begin position="154"/>
        <end position="178"/>
    </location>
</feature>
<name>H3AFA2_LATCH</name>
<dbReference type="AlphaFoldDB" id="H3AFA2"/>
<evidence type="ECO:0000256" key="7">
    <source>
        <dbReference type="ARBA" id="ARBA00022989"/>
    </source>
</evidence>
<feature type="compositionally biased region" description="Polar residues" evidence="12">
    <location>
        <begin position="314"/>
        <end position="323"/>
    </location>
</feature>
<feature type="transmembrane region" description="Helical" evidence="13">
    <location>
        <begin position="20"/>
        <end position="41"/>
    </location>
</feature>
<reference evidence="16" key="3">
    <citation type="submission" date="2025-09" db="UniProtKB">
        <authorList>
            <consortium name="Ensembl"/>
        </authorList>
    </citation>
    <scope>IDENTIFICATION</scope>
</reference>
<organism evidence="16 17">
    <name type="scientific">Latimeria chalumnae</name>
    <name type="common">Coelacanth</name>
    <dbReference type="NCBI Taxonomy" id="7897"/>
    <lineage>
        <taxon>Eukaryota</taxon>
        <taxon>Metazoa</taxon>
        <taxon>Chordata</taxon>
        <taxon>Craniata</taxon>
        <taxon>Vertebrata</taxon>
        <taxon>Euteleostomi</taxon>
        <taxon>Coelacanthiformes</taxon>
        <taxon>Coelacanthidae</taxon>
        <taxon>Latimeria</taxon>
    </lineage>
</organism>
<feature type="compositionally biased region" description="Basic and acidic residues" evidence="12">
    <location>
        <begin position="361"/>
        <end position="371"/>
    </location>
</feature>
<comment type="function">
    <text evidence="11">One gap junction consists of a cluster of closely packed pairs of transmembrane channels, the connexons, through which materials of low MW diffuse from one cell to a neighboring cell.</text>
</comment>
<evidence type="ECO:0000256" key="1">
    <source>
        <dbReference type="ARBA" id="ARBA00004610"/>
    </source>
</evidence>
<dbReference type="PANTHER" id="PTHR11984">
    <property type="entry name" value="CONNEXIN"/>
    <property type="match status" value="1"/>
</dbReference>
<feature type="transmembrane region" description="Helical" evidence="13">
    <location>
        <begin position="77"/>
        <end position="99"/>
    </location>
</feature>
<keyword evidence="5 11" id="KW-0303">Gap junction</keyword>
<evidence type="ECO:0000256" key="9">
    <source>
        <dbReference type="ARBA" id="ARBA00023157"/>
    </source>
</evidence>
<keyword evidence="8 13" id="KW-0472">Membrane</keyword>
<evidence type="ECO:0000256" key="6">
    <source>
        <dbReference type="ARBA" id="ARBA00022949"/>
    </source>
</evidence>
<dbReference type="InParanoid" id="H3AFA2"/>
<dbReference type="InterPro" id="IPR000500">
    <property type="entry name" value="Connexin"/>
</dbReference>
<comment type="subcellular location">
    <subcellularLocation>
        <location evidence="1">Cell junction</location>
        <location evidence="1">Gap junction</location>
    </subcellularLocation>
    <subcellularLocation>
        <location evidence="2 11">Cell membrane</location>
        <topology evidence="2 11">Multi-pass membrane protein</topology>
    </subcellularLocation>
</comment>
<comment type="subunit">
    <text evidence="11">A connexon is composed of a hexamer of connexins.</text>
</comment>
<evidence type="ECO:0000256" key="11">
    <source>
        <dbReference type="RuleBase" id="RU000630"/>
    </source>
</evidence>
<evidence type="ECO:0000256" key="12">
    <source>
        <dbReference type="SAM" id="MobiDB-lite"/>
    </source>
</evidence>
<dbReference type="RefSeq" id="XP_006009927.1">
    <property type="nucleotide sequence ID" value="XM_006009865.3"/>
</dbReference>
<keyword evidence="7 13" id="KW-1133">Transmembrane helix</keyword>
<dbReference type="InterPro" id="IPR034634">
    <property type="entry name" value="Connexin_C"/>
</dbReference>
<dbReference type="OrthoDB" id="9939271at2759"/>